<gene>
    <name evidence="2" type="ORF">PHY01_49400</name>
</gene>
<name>A0A4Y3WUU3_9PSEU</name>
<feature type="region of interest" description="Disordered" evidence="1">
    <location>
        <begin position="26"/>
        <end position="53"/>
    </location>
</feature>
<dbReference type="EMBL" id="BJNG01000051">
    <property type="protein sequence ID" value="GEC22657.1"/>
    <property type="molecule type" value="Genomic_DNA"/>
</dbReference>
<dbReference type="RefSeq" id="WP_141282333.1">
    <property type="nucleotide sequence ID" value="NZ_BAAARZ010000057.1"/>
</dbReference>
<evidence type="ECO:0000313" key="2">
    <source>
        <dbReference type="EMBL" id="GEC22657.1"/>
    </source>
</evidence>
<dbReference type="AlphaFoldDB" id="A0A4Y3WUU3"/>
<dbReference type="PROSITE" id="PS51257">
    <property type="entry name" value="PROKAR_LIPOPROTEIN"/>
    <property type="match status" value="1"/>
</dbReference>
<accession>A0A4Y3WUU3</accession>
<proteinExistence type="predicted"/>
<evidence type="ECO:0000256" key="1">
    <source>
        <dbReference type="SAM" id="MobiDB-lite"/>
    </source>
</evidence>
<organism evidence="2 3">
    <name type="scientific">Pseudonocardia hydrocarbonoxydans</name>
    <dbReference type="NCBI Taxonomy" id="76726"/>
    <lineage>
        <taxon>Bacteria</taxon>
        <taxon>Bacillati</taxon>
        <taxon>Actinomycetota</taxon>
        <taxon>Actinomycetes</taxon>
        <taxon>Pseudonocardiales</taxon>
        <taxon>Pseudonocardiaceae</taxon>
        <taxon>Pseudonocardia</taxon>
    </lineage>
</organism>
<evidence type="ECO:0008006" key="4">
    <source>
        <dbReference type="Google" id="ProtNLM"/>
    </source>
</evidence>
<reference evidence="2 3" key="1">
    <citation type="submission" date="2019-06" db="EMBL/GenBank/DDBJ databases">
        <title>Whole genome shotgun sequence of Pseudonocardia hydrocarbonoxydans NBRC 14498.</title>
        <authorList>
            <person name="Hosoyama A."/>
            <person name="Uohara A."/>
            <person name="Ohji S."/>
            <person name="Ichikawa N."/>
        </authorList>
    </citation>
    <scope>NUCLEOTIDE SEQUENCE [LARGE SCALE GENOMIC DNA]</scope>
    <source>
        <strain evidence="2 3">NBRC 14498</strain>
    </source>
</reference>
<sequence length="129" mass="13517">MHRTGWRTAAVVTAVVVSVGGCAYLPTPRPTPDRPSTTTAAAETTVDPGTLPTSFGRGSYDVGVDIAPGTYVAGPGSTCYWSRSVPDAQGRGATIVEDVFDRPDDGGHRVVLAVGERFTTSRCGTWETE</sequence>
<evidence type="ECO:0000313" key="3">
    <source>
        <dbReference type="Proteomes" id="UP000320338"/>
    </source>
</evidence>
<keyword evidence="3" id="KW-1185">Reference proteome</keyword>
<dbReference type="Proteomes" id="UP000320338">
    <property type="component" value="Unassembled WGS sequence"/>
</dbReference>
<protein>
    <recommendedName>
        <fullName evidence="4">Lipoprotein</fullName>
    </recommendedName>
</protein>
<dbReference type="OrthoDB" id="166978at2"/>
<comment type="caution">
    <text evidence="2">The sequence shown here is derived from an EMBL/GenBank/DDBJ whole genome shotgun (WGS) entry which is preliminary data.</text>
</comment>